<name>A0ABM9N5L5_9LACO</name>
<organism evidence="1 2">
    <name type="scientific">Eupransor demetentiae</name>
    <dbReference type="NCBI Taxonomy" id="3109584"/>
    <lineage>
        <taxon>Bacteria</taxon>
        <taxon>Bacillati</taxon>
        <taxon>Bacillota</taxon>
        <taxon>Bacilli</taxon>
        <taxon>Lactobacillales</taxon>
        <taxon>Lactobacillaceae</taxon>
        <taxon>Eupransor</taxon>
    </lineage>
</organism>
<dbReference type="NCBIfam" id="NF046040">
    <property type="entry name" value="RelB_antitoxin"/>
    <property type="match status" value="1"/>
</dbReference>
<protein>
    <recommendedName>
        <fullName evidence="3">CopG family transcriptional regulator</fullName>
    </recommendedName>
</protein>
<evidence type="ECO:0008006" key="3">
    <source>
        <dbReference type="Google" id="ProtNLM"/>
    </source>
</evidence>
<dbReference type="Pfam" id="PF19807">
    <property type="entry name" value="DUF6290"/>
    <property type="match status" value="1"/>
</dbReference>
<sequence length="71" mass="8155">MATMTLRIDDHDSELIKKFAQIHNLSISDFARQAMLGKIEDEYDLKELREAIATDDGTRFSMDEVHDELGL</sequence>
<comment type="caution">
    <text evidence="1">The sequence shown here is derived from an EMBL/GenBank/DDBJ whole genome shotgun (WGS) entry which is preliminary data.</text>
</comment>
<dbReference type="InterPro" id="IPR046257">
    <property type="entry name" value="DUF6290"/>
</dbReference>
<evidence type="ECO:0000313" key="2">
    <source>
        <dbReference type="Proteomes" id="UP001314241"/>
    </source>
</evidence>
<gene>
    <name evidence="1" type="ORF">R54876_GBNLAHCA_01060</name>
</gene>
<accession>A0ABM9N5L5</accession>
<dbReference type="EMBL" id="CAWVOH010000002">
    <property type="protein sequence ID" value="CAK8054491.1"/>
    <property type="molecule type" value="Genomic_DNA"/>
</dbReference>
<evidence type="ECO:0000313" key="1">
    <source>
        <dbReference type="EMBL" id="CAK8054491.1"/>
    </source>
</evidence>
<keyword evidence="2" id="KW-1185">Reference proteome</keyword>
<reference evidence="1 2" key="1">
    <citation type="submission" date="2024-01" db="EMBL/GenBank/DDBJ databases">
        <authorList>
            <person name="Botero Cardona J."/>
        </authorList>
    </citation>
    <scope>NUCLEOTIDE SEQUENCE [LARGE SCALE GENOMIC DNA]</scope>
    <source>
        <strain evidence="1 2">LMG 33000</strain>
    </source>
</reference>
<proteinExistence type="predicted"/>
<dbReference type="RefSeq" id="WP_349642039.1">
    <property type="nucleotide sequence ID" value="NZ_CAWVOH010000002.1"/>
</dbReference>
<dbReference type="Proteomes" id="UP001314241">
    <property type="component" value="Unassembled WGS sequence"/>
</dbReference>